<name>A0A9N7VLN2_PLEPL</name>
<comment type="caution">
    <text evidence="2">The sequence shown here is derived from an EMBL/GenBank/DDBJ whole genome shotgun (WGS) entry which is preliminary data.</text>
</comment>
<proteinExistence type="predicted"/>
<evidence type="ECO:0000313" key="3">
    <source>
        <dbReference type="Proteomes" id="UP001153269"/>
    </source>
</evidence>
<feature type="region of interest" description="Disordered" evidence="1">
    <location>
        <begin position="126"/>
        <end position="189"/>
    </location>
</feature>
<dbReference type="EMBL" id="CADEAL010004111">
    <property type="protein sequence ID" value="CAB1451970.1"/>
    <property type="molecule type" value="Genomic_DNA"/>
</dbReference>
<reference evidence="2" key="1">
    <citation type="submission" date="2020-03" db="EMBL/GenBank/DDBJ databases">
        <authorList>
            <person name="Weist P."/>
        </authorList>
    </citation>
    <scope>NUCLEOTIDE SEQUENCE</scope>
</reference>
<feature type="compositionally biased region" description="Polar residues" evidence="1">
    <location>
        <begin position="126"/>
        <end position="136"/>
    </location>
</feature>
<keyword evidence="3" id="KW-1185">Reference proteome</keyword>
<feature type="compositionally biased region" description="Basic and acidic residues" evidence="1">
    <location>
        <begin position="137"/>
        <end position="157"/>
    </location>
</feature>
<feature type="compositionally biased region" description="Low complexity" evidence="1">
    <location>
        <begin position="174"/>
        <end position="185"/>
    </location>
</feature>
<feature type="compositionally biased region" description="Polar residues" evidence="1">
    <location>
        <begin position="42"/>
        <end position="56"/>
    </location>
</feature>
<evidence type="ECO:0000313" key="2">
    <source>
        <dbReference type="EMBL" id="CAB1451970.1"/>
    </source>
</evidence>
<organism evidence="2 3">
    <name type="scientific">Pleuronectes platessa</name>
    <name type="common">European plaice</name>
    <dbReference type="NCBI Taxonomy" id="8262"/>
    <lineage>
        <taxon>Eukaryota</taxon>
        <taxon>Metazoa</taxon>
        <taxon>Chordata</taxon>
        <taxon>Craniata</taxon>
        <taxon>Vertebrata</taxon>
        <taxon>Euteleostomi</taxon>
        <taxon>Actinopterygii</taxon>
        <taxon>Neopterygii</taxon>
        <taxon>Teleostei</taxon>
        <taxon>Neoteleostei</taxon>
        <taxon>Acanthomorphata</taxon>
        <taxon>Carangaria</taxon>
        <taxon>Pleuronectiformes</taxon>
        <taxon>Pleuronectoidei</taxon>
        <taxon>Pleuronectidae</taxon>
        <taxon>Pleuronectes</taxon>
    </lineage>
</organism>
<feature type="compositionally biased region" description="Basic and acidic residues" evidence="1">
    <location>
        <begin position="58"/>
        <end position="67"/>
    </location>
</feature>
<protein>
    <submittedName>
        <fullName evidence="2">Uncharacterized protein</fullName>
    </submittedName>
</protein>
<dbReference type="Proteomes" id="UP001153269">
    <property type="component" value="Unassembled WGS sequence"/>
</dbReference>
<gene>
    <name evidence="2" type="ORF">PLEPLA_LOCUS39709</name>
</gene>
<evidence type="ECO:0000256" key="1">
    <source>
        <dbReference type="SAM" id="MobiDB-lite"/>
    </source>
</evidence>
<accession>A0A9N7VLN2</accession>
<sequence>MSLSSWFLSEPLVSRSHVTRRRLQEEEPPGARCCSRQFVTMKTGSDPSDPSKQLQNRAHGEAAAHDSSHTSHLTSIQLFFTCPIAAVTTPATTSSLRLNLRLQLASITGVRLNSRYCCCNRASYTRSKSISPGRSWNESRDNSSSKQRMVEKQRPGEFWRMQPDADGGGAAPVSSSPERSLLSSPTGCQSKAPGRVWRLFAWMFFPLMRFVIPQVAPPLAVWSEEASVTAAFSDAVTCAVYLDSYHT</sequence>
<dbReference type="AlphaFoldDB" id="A0A9N7VLN2"/>
<feature type="region of interest" description="Disordered" evidence="1">
    <location>
        <begin position="42"/>
        <end position="67"/>
    </location>
</feature>